<sequence length="137" mass="15251">MKKLRYTLILPCFLFSLYAFADEYPLNPQTQGDVTFVSGGIGEDERNAMKTIKGDYNLNLLFAAKGSGEFAADLNVRIADAKGNVLVETVTDGPYLFARLKPGNYIVTAEKDGKVMRQKARIGNNRATSLSFYWPQE</sequence>
<keyword evidence="1" id="KW-0732">Signal</keyword>
<dbReference type="EMBL" id="PTIY01000005">
    <property type="protein sequence ID" value="PPK72074.1"/>
    <property type="molecule type" value="Genomic_DNA"/>
</dbReference>
<dbReference type="Gene3D" id="2.60.40.1120">
    <property type="entry name" value="Carboxypeptidase-like, regulatory domain"/>
    <property type="match status" value="1"/>
</dbReference>
<protein>
    <recommendedName>
        <fullName evidence="4">Carboxypeptidase family protein</fullName>
    </recommendedName>
</protein>
<dbReference type="OrthoDB" id="5568005at2"/>
<dbReference type="Proteomes" id="UP000238071">
    <property type="component" value="Unassembled WGS sequence"/>
</dbReference>
<feature type="chain" id="PRO_5015746253" description="Carboxypeptidase family protein" evidence="1">
    <location>
        <begin position="22"/>
        <end position="137"/>
    </location>
</feature>
<gene>
    <name evidence="2" type="ORF">B0F88_105186</name>
</gene>
<evidence type="ECO:0000313" key="3">
    <source>
        <dbReference type="Proteomes" id="UP000238071"/>
    </source>
</evidence>
<dbReference type="RefSeq" id="WP_104423449.1">
    <property type="nucleotide sequence ID" value="NZ_PTIY01000005.1"/>
</dbReference>
<evidence type="ECO:0000256" key="1">
    <source>
        <dbReference type="SAM" id="SignalP"/>
    </source>
</evidence>
<comment type="caution">
    <text evidence="2">The sequence shown here is derived from an EMBL/GenBank/DDBJ whole genome shotgun (WGS) entry which is preliminary data.</text>
</comment>
<organism evidence="2 3">
    <name type="scientific">Methylobacter tundripaludum</name>
    <dbReference type="NCBI Taxonomy" id="173365"/>
    <lineage>
        <taxon>Bacteria</taxon>
        <taxon>Pseudomonadati</taxon>
        <taxon>Pseudomonadota</taxon>
        <taxon>Gammaproteobacteria</taxon>
        <taxon>Methylococcales</taxon>
        <taxon>Methylococcaceae</taxon>
        <taxon>Methylobacter</taxon>
    </lineage>
</organism>
<keyword evidence="3" id="KW-1185">Reference proteome</keyword>
<evidence type="ECO:0000313" key="2">
    <source>
        <dbReference type="EMBL" id="PPK72074.1"/>
    </source>
</evidence>
<dbReference type="SUPFAM" id="SSF117074">
    <property type="entry name" value="Hypothetical protein PA1324"/>
    <property type="match status" value="1"/>
</dbReference>
<reference evidence="2 3" key="1">
    <citation type="submission" date="2018-02" db="EMBL/GenBank/DDBJ databases">
        <title>Subsurface microbial communities from deep shales in Ohio and West Virginia, USA.</title>
        <authorList>
            <person name="Wrighton K."/>
        </authorList>
    </citation>
    <scope>NUCLEOTIDE SEQUENCE [LARGE SCALE GENOMIC DNA]</scope>
    <source>
        <strain evidence="2 3">OWC-G53F</strain>
    </source>
</reference>
<proteinExistence type="predicted"/>
<feature type="signal peptide" evidence="1">
    <location>
        <begin position="1"/>
        <end position="21"/>
    </location>
</feature>
<name>A0A2S6H3Q5_9GAMM</name>
<dbReference type="AlphaFoldDB" id="A0A2S6H3Q5"/>
<accession>A0A2S6H3Q5</accession>
<evidence type="ECO:0008006" key="4">
    <source>
        <dbReference type="Google" id="ProtNLM"/>
    </source>
</evidence>